<dbReference type="GO" id="GO:0019432">
    <property type="term" value="P:triglyceride biosynthetic process"/>
    <property type="evidence" value="ECO:0007669"/>
    <property type="project" value="TreeGrafter"/>
</dbReference>
<feature type="compositionally biased region" description="Polar residues" evidence="8">
    <location>
        <begin position="1"/>
        <end position="11"/>
    </location>
</feature>
<proteinExistence type="inferred from homology"/>
<feature type="compositionally biased region" description="Low complexity" evidence="8">
    <location>
        <begin position="113"/>
        <end position="122"/>
    </location>
</feature>
<feature type="domain" description="O-acyltransferase WSD1-like N-terminal" evidence="9">
    <location>
        <begin position="273"/>
        <end position="429"/>
    </location>
</feature>
<feature type="compositionally biased region" description="Basic residues" evidence="8">
    <location>
        <begin position="233"/>
        <end position="242"/>
    </location>
</feature>
<evidence type="ECO:0000313" key="12">
    <source>
        <dbReference type="Proteomes" id="UP001176521"/>
    </source>
</evidence>
<dbReference type="GO" id="GO:0005886">
    <property type="term" value="C:plasma membrane"/>
    <property type="evidence" value="ECO:0007669"/>
    <property type="project" value="TreeGrafter"/>
</dbReference>
<evidence type="ECO:0000256" key="4">
    <source>
        <dbReference type="ARBA" id="ARBA00023315"/>
    </source>
</evidence>
<evidence type="ECO:0000256" key="1">
    <source>
        <dbReference type="ARBA" id="ARBA00004771"/>
    </source>
</evidence>
<comment type="pathway">
    <text evidence="1">Glycerolipid metabolism; triacylglycerol biosynthesis.</text>
</comment>
<dbReference type="PANTHER" id="PTHR31650:SF1">
    <property type="entry name" value="WAX ESTER SYNTHASE_DIACYLGLYCEROL ACYLTRANSFERASE 4-RELATED"/>
    <property type="match status" value="1"/>
</dbReference>
<dbReference type="Proteomes" id="UP001176521">
    <property type="component" value="Unassembled WGS sequence"/>
</dbReference>
<protein>
    <recommendedName>
        <fullName evidence="13">Diacylglycerol O-acyltransferase</fullName>
    </recommendedName>
</protein>
<dbReference type="GO" id="GO:0047196">
    <property type="term" value="F:long-chain-alcohol O-fatty-acyltransferase activity"/>
    <property type="evidence" value="ECO:0007669"/>
    <property type="project" value="UniProtKB-EC"/>
</dbReference>
<comment type="catalytic activity">
    <reaction evidence="7">
        <text>an acyl-CoA + a 1,2-diacyl-sn-glycerol = a triacyl-sn-glycerol + CoA</text>
        <dbReference type="Rhea" id="RHEA:10868"/>
        <dbReference type="ChEBI" id="CHEBI:17815"/>
        <dbReference type="ChEBI" id="CHEBI:57287"/>
        <dbReference type="ChEBI" id="CHEBI:58342"/>
        <dbReference type="ChEBI" id="CHEBI:64615"/>
        <dbReference type="EC" id="2.3.1.20"/>
    </reaction>
</comment>
<dbReference type="InterPro" id="IPR004255">
    <property type="entry name" value="O-acyltransferase_WSD1_N"/>
</dbReference>
<comment type="similarity">
    <text evidence="5">In the N-terminal section; belongs to the long-chain O-acyltransferase family.</text>
</comment>
<feature type="compositionally biased region" description="Basic and acidic residues" evidence="8">
    <location>
        <begin position="38"/>
        <end position="47"/>
    </location>
</feature>
<dbReference type="AlphaFoldDB" id="A0AAN6GGK2"/>
<keyword evidence="12" id="KW-1185">Reference proteome</keyword>
<evidence type="ECO:0000256" key="5">
    <source>
        <dbReference type="ARBA" id="ARBA00024360"/>
    </source>
</evidence>
<comment type="caution">
    <text evidence="11">The sequence shown here is derived from an EMBL/GenBank/DDBJ whole genome shotgun (WGS) entry which is preliminary data.</text>
</comment>
<organism evidence="11 12">
    <name type="scientific">Tilletia horrida</name>
    <dbReference type="NCBI Taxonomy" id="155126"/>
    <lineage>
        <taxon>Eukaryota</taxon>
        <taxon>Fungi</taxon>
        <taxon>Dikarya</taxon>
        <taxon>Basidiomycota</taxon>
        <taxon>Ustilaginomycotina</taxon>
        <taxon>Exobasidiomycetes</taxon>
        <taxon>Tilletiales</taxon>
        <taxon>Tilletiaceae</taxon>
        <taxon>Tilletia</taxon>
    </lineage>
</organism>
<reference evidence="11" key="1">
    <citation type="journal article" date="2023" name="PhytoFront">
        <title>Draft Genome Resources of Seven Strains of Tilletia horrida, Causal Agent of Kernel Smut of Rice.</title>
        <authorList>
            <person name="Khanal S."/>
            <person name="Antony Babu S."/>
            <person name="Zhou X.G."/>
        </authorList>
    </citation>
    <scope>NUCLEOTIDE SEQUENCE</scope>
    <source>
        <strain evidence="11">TX3</strain>
    </source>
</reference>
<sequence>MFGSKGKQQAEPTKKLSAAEQGAAWRAKNQSQLGSQYHDVRASRTERQQPPSPPPINEKVAAAAAADEEQQQEAAPAGDAAATNATTTAVPSPAAPASPEGVKGGKPQGGPLADAGAAKAAAFSEKQPQNGQVEAGQVAASLPAANAALDKATGNEIRPQELPLPKNLKRVIKMSGIDNLALLMENDGYQAACWSMYEFKSELDLASVDDFFRSLAQMYPKYRYVVELDPSAAKRHEKARQKREKDGAPRPTAEEIKAKKRSRVFNKGRRTMWSDTLKAGSNWSPARWRFDEEFDVTENIEEVQCPGNGSEKELYALAGSFLSRHFDYNKPIWEALLVKGLNTSEGAKSALMIKIHHCFSDGQGMIQSYHTALSALESGRPIEEVQSQVDRAAETKKPGGRGIKPSVSGTVKHSWHTLRGLYFRSRKSFSYDSQRKHSGTRTGKRLYAQSEGIAMEDIKLIRTAFSTDKMKLTLNDVACAVLSRALRIAAEREAEQRGRKVKDKRVAIFVPISVRPAGDWSLSNYTTGAIAWFSFHDPKEKSFEELLAQVNREMGRIKRSHLPRIWYHSFDFFCQRRIWMLPNYPVWRSIFEKAYREYHVATNVPGPSKPVKFGGHEAFAYHVLPPSSPGKATLAIGMISYANSFSLGVSSDDVPELARLPETVTGAFQDAARELIDAAKVKLGNA</sequence>
<accession>A0AAN6GGK2</accession>
<dbReference type="InterPro" id="IPR045034">
    <property type="entry name" value="O-acyltransferase_WSD1-like"/>
</dbReference>
<dbReference type="EMBL" id="JAPDMQ010000081">
    <property type="protein sequence ID" value="KAK0536178.1"/>
    <property type="molecule type" value="Genomic_DNA"/>
</dbReference>
<keyword evidence="4" id="KW-0012">Acyltransferase</keyword>
<feature type="domain" description="O-acyltransferase WSD1 C-terminal" evidence="10">
    <location>
        <begin position="542"/>
        <end position="669"/>
    </location>
</feature>
<evidence type="ECO:0000259" key="10">
    <source>
        <dbReference type="Pfam" id="PF06974"/>
    </source>
</evidence>
<dbReference type="Pfam" id="PF06974">
    <property type="entry name" value="WS_DGAT_C"/>
    <property type="match status" value="1"/>
</dbReference>
<comment type="pathway">
    <text evidence="2">Lipid metabolism.</text>
</comment>
<evidence type="ECO:0000259" key="9">
    <source>
        <dbReference type="Pfam" id="PF03007"/>
    </source>
</evidence>
<evidence type="ECO:0000256" key="8">
    <source>
        <dbReference type="SAM" id="MobiDB-lite"/>
    </source>
</evidence>
<feature type="compositionally biased region" description="Basic and acidic residues" evidence="8">
    <location>
        <begin position="243"/>
        <end position="257"/>
    </location>
</feature>
<evidence type="ECO:0000256" key="3">
    <source>
        <dbReference type="ARBA" id="ARBA00022679"/>
    </source>
</evidence>
<dbReference type="InterPro" id="IPR009721">
    <property type="entry name" value="O-acyltransferase_WSD1_C"/>
</dbReference>
<evidence type="ECO:0000256" key="2">
    <source>
        <dbReference type="ARBA" id="ARBA00005189"/>
    </source>
</evidence>
<evidence type="ECO:0000256" key="7">
    <source>
        <dbReference type="ARBA" id="ARBA00048109"/>
    </source>
</evidence>
<feature type="compositionally biased region" description="Low complexity" evidence="8">
    <location>
        <begin position="72"/>
        <end position="101"/>
    </location>
</feature>
<gene>
    <name evidence="11" type="ORF">OC842_002079</name>
</gene>
<dbReference type="Pfam" id="PF03007">
    <property type="entry name" value="WS_DGAT_cat"/>
    <property type="match status" value="1"/>
</dbReference>
<dbReference type="PANTHER" id="PTHR31650">
    <property type="entry name" value="O-ACYLTRANSFERASE (WSD1-LIKE) FAMILY PROTEIN"/>
    <property type="match status" value="1"/>
</dbReference>
<comment type="catalytic activity">
    <reaction evidence="6">
        <text>a long chain fatty alcohol + a fatty acyl-CoA = a long-chain alcohol wax ester + CoA</text>
        <dbReference type="Rhea" id="RHEA:38443"/>
        <dbReference type="ChEBI" id="CHEBI:17135"/>
        <dbReference type="ChEBI" id="CHEBI:57287"/>
        <dbReference type="ChEBI" id="CHEBI:77636"/>
        <dbReference type="ChEBI" id="CHEBI:235323"/>
        <dbReference type="EC" id="2.3.1.75"/>
    </reaction>
</comment>
<feature type="region of interest" description="Disordered" evidence="8">
    <location>
        <begin position="233"/>
        <end position="257"/>
    </location>
</feature>
<name>A0AAN6GGK2_9BASI</name>
<evidence type="ECO:0000256" key="6">
    <source>
        <dbReference type="ARBA" id="ARBA00047604"/>
    </source>
</evidence>
<evidence type="ECO:0000313" key="11">
    <source>
        <dbReference type="EMBL" id="KAK0536178.1"/>
    </source>
</evidence>
<dbReference type="GO" id="GO:0004144">
    <property type="term" value="F:diacylglycerol O-acyltransferase activity"/>
    <property type="evidence" value="ECO:0007669"/>
    <property type="project" value="UniProtKB-EC"/>
</dbReference>
<feature type="region of interest" description="Disordered" evidence="8">
    <location>
        <begin position="1"/>
        <end position="129"/>
    </location>
</feature>
<keyword evidence="3" id="KW-0808">Transferase</keyword>
<evidence type="ECO:0008006" key="13">
    <source>
        <dbReference type="Google" id="ProtNLM"/>
    </source>
</evidence>